<feature type="non-terminal residue" evidence="2">
    <location>
        <position position="1"/>
    </location>
</feature>
<accession>A0A1D1VEL3</accession>
<dbReference type="AlphaFoldDB" id="A0A1D1VEL3"/>
<organism evidence="2 3">
    <name type="scientific">Ramazzottius varieornatus</name>
    <name type="common">Water bear</name>
    <name type="synonym">Tardigrade</name>
    <dbReference type="NCBI Taxonomy" id="947166"/>
    <lineage>
        <taxon>Eukaryota</taxon>
        <taxon>Metazoa</taxon>
        <taxon>Ecdysozoa</taxon>
        <taxon>Tardigrada</taxon>
        <taxon>Eutardigrada</taxon>
        <taxon>Parachela</taxon>
        <taxon>Hypsibioidea</taxon>
        <taxon>Ramazzottiidae</taxon>
        <taxon>Ramazzottius</taxon>
    </lineage>
</organism>
<evidence type="ECO:0000313" key="3">
    <source>
        <dbReference type="Proteomes" id="UP000186922"/>
    </source>
</evidence>
<comment type="caution">
    <text evidence="2">The sequence shown here is derived from an EMBL/GenBank/DDBJ whole genome shotgun (WGS) entry which is preliminary data.</text>
</comment>
<keyword evidence="3" id="KW-1185">Reference proteome</keyword>
<name>A0A1D1VEL3_RAMVA</name>
<evidence type="ECO:0000256" key="1">
    <source>
        <dbReference type="SAM" id="MobiDB-lite"/>
    </source>
</evidence>
<feature type="region of interest" description="Disordered" evidence="1">
    <location>
        <begin position="111"/>
        <end position="134"/>
    </location>
</feature>
<dbReference type="Proteomes" id="UP000186922">
    <property type="component" value="Unassembled WGS sequence"/>
</dbReference>
<gene>
    <name evidence="2" type="primary">RvY_10980-1</name>
    <name evidence="2" type="synonym">RvY_10980.1</name>
    <name evidence="2" type="ORF">RvY_10980</name>
</gene>
<dbReference type="EMBL" id="BDGG01000005">
    <property type="protein sequence ID" value="GAV00080.1"/>
    <property type="molecule type" value="Genomic_DNA"/>
</dbReference>
<proteinExistence type="predicted"/>
<evidence type="ECO:0000313" key="2">
    <source>
        <dbReference type="EMBL" id="GAV00080.1"/>
    </source>
</evidence>
<reference evidence="2 3" key="1">
    <citation type="journal article" date="2016" name="Nat. Commun.">
        <title>Extremotolerant tardigrade genome and improved radiotolerance of human cultured cells by tardigrade-unique protein.</title>
        <authorList>
            <person name="Hashimoto T."/>
            <person name="Horikawa D.D."/>
            <person name="Saito Y."/>
            <person name="Kuwahara H."/>
            <person name="Kozuka-Hata H."/>
            <person name="Shin-I T."/>
            <person name="Minakuchi Y."/>
            <person name="Ohishi K."/>
            <person name="Motoyama A."/>
            <person name="Aizu T."/>
            <person name="Enomoto A."/>
            <person name="Kondo K."/>
            <person name="Tanaka S."/>
            <person name="Hara Y."/>
            <person name="Koshikawa S."/>
            <person name="Sagara H."/>
            <person name="Miura T."/>
            <person name="Yokobori S."/>
            <person name="Miyagawa K."/>
            <person name="Suzuki Y."/>
            <person name="Kubo T."/>
            <person name="Oyama M."/>
            <person name="Kohara Y."/>
            <person name="Fujiyama A."/>
            <person name="Arakawa K."/>
            <person name="Katayama T."/>
            <person name="Toyoda A."/>
            <person name="Kunieda T."/>
        </authorList>
    </citation>
    <scope>NUCLEOTIDE SEQUENCE [LARGE SCALE GENOMIC DNA]</scope>
    <source>
        <strain evidence="2 3">YOKOZUNA-1</strain>
    </source>
</reference>
<protein>
    <submittedName>
        <fullName evidence="2">Uncharacterized protein</fullName>
    </submittedName>
</protein>
<sequence length="134" mass="14864">LHSAKIVGETAEILYCITSKSTYVTRHVLTKMRMEMLTSIDRKQEVRERHVFARNLCGFLHGGILILHAACAVCKPIPHKRRSVPTLHDIRNVATKAGGYSKTTKCDVAGTQEASRKCDTTKSASSKSAGRRLR</sequence>